<evidence type="ECO:0000313" key="1">
    <source>
        <dbReference type="EMBL" id="KAL1273348.1"/>
    </source>
</evidence>
<sequence length="70" mass="8100">MENKQSHAVKYQNSMFFLTKLIVGRSHREGFHAETVKEWKDAQVCVGSRRQRLLARLNALTRVVHRPPAA</sequence>
<accession>A0ABR3N8R1</accession>
<reference evidence="1 2" key="1">
    <citation type="submission" date="2023-09" db="EMBL/GenBank/DDBJ databases">
        <authorList>
            <person name="Wang M."/>
        </authorList>
    </citation>
    <scope>NUCLEOTIDE SEQUENCE [LARGE SCALE GENOMIC DNA]</scope>
    <source>
        <strain evidence="1">GT-2023</strain>
        <tissue evidence="1">Liver</tissue>
    </source>
</reference>
<organism evidence="1 2">
    <name type="scientific">Cirrhinus molitorella</name>
    <name type="common">mud carp</name>
    <dbReference type="NCBI Taxonomy" id="172907"/>
    <lineage>
        <taxon>Eukaryota</taxon>
        <taxon>Metazoa</taxon>
        <taxon>Chordata</taxon>
        <taxon>Craniata</taxon>
        <taxon>Vertebrata</taxon>
        <taxon>Euteleostomi</taxon>
        <taxon>Actinopterygii</taxon>
        <taxon>Neopterygii</taxon>
        <taxon>Teleostei</taxon>
        <taxon>Ostariophysi</taxon>
        <taxon>Cypriniformes</taxon>
        <taxon>Cyprinidae</taxon>
        <taxon>Labeoninae</taxon>
        <taxon>Labeonini</taxon>
        <taxon>Cirrhinus</taxon>
    </lineage>
</organism>
<protein>
    <submittedName>
        <fullName evidence="1">Uncharacterized protein</fullName>
    </submittedName>
</protein>
<gene>
    <name evidence="1" type="ORF">QQF64_029210</name>
</gene>
<dbReference type="EMBL" id="JAYMGO010000006">
    <property type="protein sequence ID" value="KAL1273348.1"/>
    <property type="molecule type" value="Genomic_DNA"/>
</dbReference>
<dbReference type="Proteomes" id="UP001558613">
    <property type="component" value="Unassembled WGS sequence"/>
</dbReference>
<name>A0ABR3N8R1_9TELE</name>
<keyword evidence="2" id="KW-1185">Reference proteome</keyword>
<evidence type="ECO:0000313" key="2">
    <source>
        <dbReference type="Proteomes" id="UP001558613"/>
    </source>
</evidence>
<proteinExistence type="predicted"/>
<comment type="caution">
    <text evidence="1">The sequence shown here is derived from an EMBL/GenBank/DDBJ whole genome shotgun (WGS) entry which is preliminary data.</text>
</comment>